<dbReference type="HOGENOM" id="CLU_2992217_0_0_3"/>
<accession>D7E083</accession>
<dbReference type="KEGG" id="naz:Aazo_0456"/>
<protein>
    <submittedName>
        <fullName evidence="1">Uncharacterized protein</fullName>
    </submittedName>
</protein>
<gene>
    <name evidence="1" type="ordered locus">Aazo_0456</name>
</gene>
<sequence>MSLYLPCSLFYSSIYTHLDLVLEVVKKHGVAIKYSHLASTSLHLHGEYSNCLSNLGQ</sequence>
<organism evidence="1 2">
    <name type="scientific">Nostoc azollae (strain 0708)</name>
    <name type="common">Anabaena azollae (strain 0708)</name>
    <dbReference type="NCBI Taxonomy" id="551115"/>
    <lineage>
        <taxon>Bacteria</taxon>
        <taxon>Bacillati</taxon>
        <taxon>Cyanobacteriota</taxon>
        <taxon>Cyanophyceae</taxon>
        <taxon>Nostocales</taxon>
        <taxon>Nostocaceae</taxon>
        <taxon>Trichormus</taxon>
    </lineage>
</organism>
<dbReference type="AlphaFoldDB" id="D7E083"/>
<dbReference type="EMBL" id="CP002059">
    <property type="protein sequence ID" value="ADI62992.1"/>
    <property type="molecule type" value="Genomic_DNA"/>
</dbReference>
<evidence type="ECO:0000313" key="2">
    <source>
        <dbReference type="Proteomes" id="UP000001511"/>
    </source>
</evidence>
<name>D7E083_NOSA0</name>
<proteinExistence type="predicted"/>
<reference evidence="1 2" key="1">
    <citation type="journal article" date="2010" name="PLoS ONE">
        <title>Genome erosion in a nitrogen-fixing vertically transmitted endosymbiotic multicellular cyanobacterium.</title>
        <authorList>
            <person name="Ran L."/>
            <person name="Larsson J."/>
            <person name="Vigil-Stenman T."/>
            <person name="Nylander J.A."/>
            <person name="Ininbergs K."/>
            <person name="Zheng W.W."/>
            <person name="Lapidus A."/>
            <person name="Lowry S."/>
            <person name="Haselkorn R."/>
            <person name="Bergman B."/>
        </authorList>
    </citation>
    <scope>NUCLEOTIDE SEQUENCE [LARGE SCALE GENOMIC DNA]</scope>
    <source>
        <strain evidence="1 2">0708</strain>
    </source>
</reference>
<keyword evidence="2" id="KW-1185">Reference proteome</keyword>
<evidence type="ECO:0000313" key="1">
    <source>
        <dbReference type="EMBL" id="ADI62992.1"/>
    </source>
</evidence>
<dbReference type="Proteomes" id="UP000001511">
    <property type="component" value="Chromosome"/>
</dbReference>